<dbReference type="Proteomes" id="UP000322659">
    <property type="component" value="Unassembled WGS sequence"/>
</dbReference>
<protein>
    <submittedName>
        <fullName evidence="2">Uncharacterized protein</fullName>
    </submittedName>
</protein>
<dbReference type="RefSeq" id="WP_147558283.1">
    <property type="nucleotide sequence ID" value="NZ_SAXV01000022.1"/>
</dbReference>
<name>A0AB38Q026_9SPIR</name>
<gene>
    <name evidence="3" type="ORF">EPJ71_10815</name>
    <name evidence="2" type="ORF">EPJ73_07150</name>
</gene>
<keyword evidence="4" id="KW-1185">Reference proteome</keyword>
<keyword evidence="1" id="KW-0175">Coiled coil</keyword>
<comment type="caution">
    <text evidence="2">The sequence shown here is derived from an EMBL/GenBank/DDBJ whole genome shotgun (WGS) entry which is preliminary data.</text>
</comment>
<evidence type="ECO:0000313" key="3">
    <source>
        <dbReference type="EMBL" id="TXJ31215.1"/>
    </source>
</evidence>
<feature type="coiled-coil region" evidence="1">
    <location>
        <begin position="374"/>
        <end position="401"/>
    </location>
</feature>
<dbReference type="Proteomes" id="UP000324336">
    <property type="component" value="Unassembled WGS sequence"/>
</dbReference>
<reference evidence="2" key="2">
    <citation type="submission" date="2019-01" db="EMBL/GenBank/DDBJ databases">
        <authorList>
            <person name="Thorell K."/>
        </authorList>
    </citation>
    <scope>NUCLEOTIDE SEQUENCE</scope>
    <source>
        <strain evidence="2">PC4597II</strain>
        <strain evidence="3">PC5099IV</strain>
    </source>
</reference>
<dbReference type="EMBL" id="SAXZ01000014">
    <property type="protein sequence ID" value="TXJ31215.1"/>
    <property type="molecule type" value="Genomic_DNA"/>
</dbReference>
<proteinExistence type="predicted"/>
<evidence type="ECO:0000313" key="2">
    <source>
        <dbReference type="EMBL" id="TXJ25237.1"/>
    </source>
</evidence>
<dbReference type="EMBL" id="SAYA01000021">
    <property type="protein sequence ID" value="TXJ25237.1"/>
    <property type="molecule type" value="Genomic_DNA"/>
</dbReference>
<organism evidence="2 5">
    <name type="scientific">Brachyspira aalborgi</name>
    <dbReference type="NCBI Taxonomy" id="29522"/>
    <lineage>
        <taxon>Bacteria</taxon>
        <taxon>Pseudomonadati</taxon>
        <taxon>Spirochaetota</taxon>
        <taxon>Spirochaetia</taxon>
        <taxon>Brachyspirales</taxon>
        <taxon>Brachyspiraceae</taxon>
        <taxon>Brachyspira</taxon>
    </lineage>
</organism>
<reference evidence="4 5" key="1">
    <citation type="journal article" date="1992" name="Lakartidningen">
        <title>[Penicillin V and not amoxicillin is the first choice preparation in acute otitis].</title>
        <authorList>
            <person name="Kamme C."/>
            <person name="Lundgren K."/>
            <person name="Prellner K."/>
        </authorList>
    </citation>
    <scope>NUCLEOTIDE SEQUENCE [LARGE SCALE GENOMIC DNA]</scope>
    <source>
        <strain evidence="2 5">PC4597II</strain>
        <strain evidence="3 4">PC5099IV</strain>
    </source>
</reference>
<evidence type="ECO:0000313" key="5">
    <source>
        <dbReference type="Proteomes" id="UP000324336"/>
    </source>
</evidence>
<dbReference type="AlphaFoldDB" id="A0AB38Q026"/>
<evidence type="ECO:0000313" key="4">
    <source>
        <dbReference type="Proteomes" id="UP000322659"/>
    </source>
</evidence>
<sequence>MKKIIFIFILFNIISLNLFGKYKHEDFYKTVDLSKCKDAKEMLYTLKICHSVGEAMNNGTYLWRLAVEISHFVDYYYYMIGAYKYLINYYNTGDEYTKELMKDIYNVCSNFKLSGVSSYKEKKEYTSYEFAALLFNNSKEYTIDDYMDILNFGYRTNILSREYLLNYLRDEDNFFLIGTHYYLYIFPITIEYKGKTIPRVTESLTEFYYDFYGTKFKVEKITIKENDTWTDIYNKYGDTRITRGSDYRLVSEIENYKSKTSNYYERLNDITNTFNDKKNIILTNFDTYYTNKYYNDTVYSMYVVDGIMHDYANICYKYESQFDFMKRVIFDDLENIEDGNYYNKFNEIENKISEHTSDIAKNIRSIQDKYGKYLEEINLKIEEIKEEIKKLEIEVEEIKKEALKKWLEYKCKNERTRYLTIPKEFIGEYFYKVS</sequence>
<evidence type="ECO:0000256" key="1">
    <source>
        <dbReference type="SAM" id="Coils"/>
    </source>
</evidence>
<accession>A0AB38Q026</accession>